<dbReference type="Proteomes" id="UP000253805">
    <property type="component" value="Unassembled WGS sequence"/>
</dbReference>
<evidence type="ECO:0000313" key="1">
    <source>
        <dbReference type="EMBL" id="RDC45993.1"/>
    </source>
</evidence>
<protein>
    <submittedName>
        <fullName evidence="1">Uncharacterized protein</fullName>
    </submittedName>
</protein>
<comment type="caution">
    <text evidence="1">The sequence shown here is derived from an EMBL/GenBank/DDBJ whole genome shotgun (WGS) entry which is preliminary data.</text>
</comment>
<accession>A0A369P1L0</accession>
<dbReference type="EMBL" id="PPUT01000005">
    <property type="protein sequence ID" value="RDC45993.1"/>
    <property type="molecule type" value="Genomic_DNA"/>
</dbReference>
<organism evidence="1 2">
    <name type="scientific">Adlercreutzia equolifaciens subsp. celatus</name>
    <dbReference type="NCBI Taxonomy" id="394340"/>
    <lineage>
        <taxon>Bacteria</taxon>
        <taxon>Bacillati</taxon>
        <taxon>Actinomycetota</taxon>
        <taxon>Coriobacteriia</taxon>
        <taxon>Eggerthellales</taxon>
        <taxon>Eggerthellaceae</taxon>
        <taxon>Adlercreutzia</taxon>
    </lineage>
</organism>
<evidence type="ECO:0000313" key="2">
    <source>
        <dbReference type="Proteomes" id="UP000253805"/>
    </source>
</evidence>
<proteinExistence type="predicted"/>
<gene>
    <name evidence="1" type="ORF">C1850_03055</name>
</gene>
<name>A0A369P1L0_9ACTN</name>
<dbReference type="RefSeq" id="WP_114548567.1">
    <property type="nucleotide sequence ID" value="NZ_PPUT01000005.1"/>
</dbReference>
<sequence>MSSTLFNWSLYGAMVHHLRKRKGIKNIADFSRTIYRFTHCEVNKDVLARIEQGRQVPTATQFMAINLFLFGKIWADDYPEFSACVGSSWRFYNEEKRKVLLDPSRSSWWRGSPERVSDDGRKFVIDIDSRVFPLIYDLDRFVPLERPEIVRASNEFGAYTCELYGCADDGLFVGRILESDEYEEAKPAH</sequence>
<reference evidence="1 2" key="1">
    <citation type="journal article" date="2018" name="Elife">
        <title>Discovery and characterization of a prevalent human gut bacterial enzyme sufficient for the inactivation of a family of plant toxins.</title>
        <authorList>
            <person name="Koppel N."/>
            <person name="Bisanz J.E."/>
            <person name="Pandelia M.E."/>
            <person name="Turnbaugh P.J."/>
            <person name="Balskus E.P."/>
        </authorList>
    </citation>
    <scope>NUCLEOTIDE SEQUENCE [LARGE SCALE GENOMIC DNA]</scope>
    <source>
        <strain evidence="1 2">OB21 GAM 11</strain>
    </source>
</reference>
<dbReference type="AlphaFoldDB" id="A0A369P1L0"/>